<keyword evidence="2" id="KW-1185">Reference proteome</keyword>
<protein>
    <submittedName>
        <fullName evidence="1">Uncharacterized protein</fullName>
    </submittedName>
</protein>
<sequence length="160" mass="18764">MGESGKAYRVLVVRSEGIRPLGRPRRRWEDNIKMYLREVGYDDGDWINLAQDRDLWLAYVRAAMNLRVLFITILACNIKSRRLRWAGHVARIGESRNAHGVLVGRPKGKRPLGRPRRRWKDNIKIDLREVGYDDGDWIGLAQDRDLWRAYVRTAMNLRVP</sequence>
<name>A0ABQ8TKQ8_PERAM</name>
<dbReference type="EMBL" id="JAJSOF020000009">
    <property type="protein sequence ID" value="KAJ4446312.1"/>
    <property type="molecule type" value="Genomic_DNA"/>
</dbReference>
<comment type="caution">
    <text evidence="1">The sequence shown here is derived from an EMBL/GenBank/DDBJ whole genome shotgun (WGS) entry which is preliminary data.</text>
</comment>
<accession>A0ABQ8TKQ8</accession>
<evidence type="ECO:0000313" key="2">
    <source>
        <dbReference type="Proteomes" id="UP001148838"/>
    </source>
</evidence>
<dbReference type="Proteomes" id="UP001148838">
    <property type="component" value="Unassembled WGS sequence"/>
</dbReference>
<proteinExistence type="predicted"/>
<evidence type="ECO:0000313" key="1">
    <source>
        <dbReference type="EMBL" id="KAJ4446312.1"/>
    </source>
</evidence>
<gene>
    <name evidence="1" type="ORF">ANN_13007</name>
</gene>
<organism evidence="1 2">
    <name type="scientific">Periplaneta americana</name>
    <name type="common">American cockroach</name>
    <name type="synonym">Blatta americana</name>
    <dbReference type="NCBI Taxonomy" id="6978"/>
    <lineage>
        <taxon>Eukaryota</taxon>
        <taxon>Metazoa</taxon>
        <taxon>Ecdysozoa</taxon>
        <taxon>Arthropoda</taxon>
        <taxon>Hexapoda</taxon>
        <taxon>Insecta</taxon>
        <taxon>Pterygota</taxon>
        <taxon>Neoptera</taxon>
        <taxon>Polyneoptera</taxon>
        <taxon>Dictyoptera</taxon>
        <taxon>Blattodea</taxon>
        <taxon>Blattoidea</taxon>
        <taxon>Blattidae</taxon>
        <taxon>Blattinae</taxon>
        <taxon>Periplaneta</taxon>
    </lineage>
</organism>
<reference evidence="1 2" key="1">
    <citation type="journal article" date="2022" name="Allergy">
        <title>Genome assembly and annotation of Periplaneta americana reveal a comprehensive cockroach allergen profile.</title>
        <authorList>
            <person name="Wang L."/>
            <person name="Xiong Q."/>
            <person name="Saelim N."/>
            <person name="Wang L."/>
            <person name="Nong W."/>
            <person name="Wan A.T."/>
            <person name="Shi M."/>
            <person name="Liu X."/>
            <person name="Cao Q."/>
            <person name="Hui J.H.L."/>
            <person name="Sookrung N."/>
            <person name="Leung T.F."/>
            <person name="Tungtrongchitr A."/>
            <person name="Tsui S.K.W."/>
        </authorList>
    </citation>
    <scope>NUCLEOTIDE SEQUENCE [LARGE SCALE GENOMIC DNA]</scope>
    <source>
        <strain evidence="1">PWHHKU_190912</strain>
    </source>
</reference>